<dbReference type="AlphaFoldDB" id="A0A4Y8ZN58"/>
<evidence type="ECO:0000313" key="3">
    <source>
        <dbReference type="Proteomes" id="UP000298213"/>
    </source>
</evidence>
<comment type="caution">
    <text evidence="2">The sequence shown here is derived from an EMBL/GenBank/DDBJ whole genome shotgun (WGS) entry which is preliminary data.</text>
</comment>
<name>A0A4Y8ZN58_9SPHN</name>
<gene>
    <name evidence="2" type="ORF">E2493_14790</name>
</gene>
<accession>A0A4Y8ZN58</accession>
<evidence type="ECO:0000256" key="1">
    <source>
        <dbReference type="SAM" id="MobiDB-lite"/>
    </source>
</evidence>
<proteinExistence type="predicted"/>
<organism evidence="2 3">
    <name type="scientific">Sphingomonas parva</name>
    <dbReference type="NCBI Taxonomy" id="2555898"/>
    <lineage>
        <taxon>Bacteria</taxon>
        <taxon>Pseudomonadati</taxon>
        <taxon>Pseudomonadota</taxon>
        <taxon>Alphaproteobacteria</taxon>
        <taxon>Sphingomonadales</taxon>
        <taxon>Sphingomonadaceae</taxon>
        <taxon>Sphingomonas</taxon>
    </lineage>
</organism>
<protein>
    <submittedName>
        <fullName evidence="2">Uncharacterized protein</fullName>
    </submittedName>
</protein>
<dbReference type="Proteomes" id="UP000298213">
    <property type="component" value="Unassembled WGS sequence"/>
</dbReference>
<dbReference type="RefSeq" id="WP_135088141.1">
    <property type="nucleotide sequence ID" value="NZ_SPDV01000030.1"/>
</dbReference>
<reference evidence="2 3" key="1">
    <citation type="submission" date="2019-03" db="EMBL/GenBank/DDBJ databases">
        <title>Genome sequence of Sphingomonas sp. 17J27-24.</title>
        <authorList>
            <person name="Kim M."/>
            <person name="Maeng S."/>
            <person name="Sathiyaraj S."/>
        </authorList>
    </citation>
    <scope>NUCLEOTIDE SEQUENCE [LARGE SCALE GENOMIC DNA]</scope>
    <source>
        <strain evidence="2 3">17J27-24</strain>
    </source>
</reference>
<evidence type="ECO:0000313" key="2">
    <source>
        <dbReference type="EMBL" id="TFI57473.1"/>
    </source>
</evidence>
<keyword evidence="3" id="KW-1185">Reference proteome</keyword>
<dbReference type="EMBL" id="SPDV01000030">
    <property type="protein sequence ID" value="TFI57473.1"/>
    <property type="molecule type" value="Genomic_DNA"/>
</dbReference>
<feature type="region of interest" description="Disordered" evidence="1">
    <location>
        <begin position="48"/>
        <end position="80"/>
    </location>
</feature>
<sequence>MHNDDPRYLRQKAEQCRRLARGCNDPTSARVLTDMAAEYDARARAALFTGMSAPPPESDARGAGDSPPIGRGPSGQNEPG</sequence>